<evidence type="ECO:0000256" key="4">
    <source>
        <dbReference type="ARBA" id="ARBA00022692"/>
    </source>
</evidence>
<dbReference type="KEGG" id="src:M271_03240"/>
<dbReference type="InterPro" id="IPR035906">
    <property type="entry name" value="MetI-like_sf"/>
</dbReference>
<evidence type="ECO:0000256" key="6">
    <source>
        <dbReference type="ARBA" id="ARBA00022989"/>
    </source>
</evidence>
<dbReference type="NCBIfam" id="TIGR01726">
    <property type="entry name" value="HEQRo_perm_3TM"/>
    <property type="match status" value="1"/>
</dbReference>
<dbReference type="HOGENOM" id="CLU_019602_1_2_11"/>
<feature type="domain" description="ABC transmembrane type-1" evidence="9">
    <location>
        <begin position="71"/>
        <end position="277"/>
    </location>
</feature>
<keyword evidence="2 8" id="KW-0813">Transport</keyword>
<dbReference type="PANTHER" id="PTHR30614">
    <property type="entry name" value="MEMBRANE COMPONENT OF AMINO ACID ABC TRANSPORTER"/>
    <property type="match status" value="1"/>
</dbReference>
<keyword evidence="4 8" id="KW-0812">Transmembrane</keyword>
<feature type="transmembrane region" description="Helical" evidence="8">
    <location>
        <begin position="30"/>
        <end position="47"/>
    </location>
</feature>
<dbReference type="PROSITE" id="PS50928">
    <property type="entry name" value="ABC_TM1"/>
    <property type="match status" value="1"/>
</dbReference>
<dbReference type="InterPro" id="IPR043429">
    <property type="entry name" value="ArtM/GltK/GlnP/TcyL/YhdX-like"/>
</dbReference>
<comment type="caution">
    <text evidence="10">The sequence shown here is derived from an EMBL/GenBank/DDBJ whole genome shotgun (WGS) entry which is preliminary data.</text>
</comment>
<evidence type="ECO:0000256" key="8">
    <source>
        <dbReference type="RuleBase" id="RU363032"/>
    </source>
</evidence>
<dbReference type="InterPro" id="IPR010065">
    <property type="entry name" value="AA_ABC_transptr_permease_3TM"/>
</dbReference>
<sequence>MSAPTATTPSGDIEHLAGLPTARVRKPGQWAATAVIVLLLLSLLFSVARNDNMGWDTVGEHLFSGDILRGVGTTLLLSTICMVLATILGIVVAVMRTSDNRLLSTAASLYLWFFRGTPLLVQLVFWFNLALVFPKLGPAIFLGESAGGVDTNLAIDWFTAAVLGFTLHESAYMSEIVRGGFLSVDRGQTEAAEALGMTGAQSLRRVLLPQALRVIVPPSMNQFVNLLKATSLVAFISGQDLLSSVQHIYAVNFQVIPLLIVASIWYLLLVSLATLGQRGLEKRLNQGYGQVTSKGSAR</sequence>
<dbReference type="EMBL" id="QYCY01000002">
    <property type="protein sequence ID" value="RLV75601.1"/>
    <property type="molecule type" value="Genomic_DNA"/>
</dbReference>
<reference evidence="10 11" key="1">
    <citation type="journal article" date="2018" name="J. Biol. Chem.">
        <title>Discovery of the actinoplanic acid pathway in Streptomyces rapamycinicus reveals a genetically conserved synergism with rapamycin.</title>
        <authorList>
            <person name="Mrak P."/>
            <person name="Krastel P."/>
            <person name="Pivk Lukancic P."/>
            <person name="Tao J."/>
            <person name="Pistorius D."/>
            <person name="Moore C.M."/>
        </authorList>
    </citation>
    <scope>NUCLEOTIDE SEQUENCE [LARGE SCALE GENOMIC DNA]</scope>
    <source>
        <strain evidence="10 11">NRRL 5491</strain>
    </source>
</reference>
<evidence type="ECO:0000256" key="5">
    <source>
        <dbReference type="ARBA" id="ARBA00022970"/>
    </source>
</evidence>
<keyword evidence="6 8" id="KW-1133">Transmembrane helix</keyword>
<dbReference type="InterPro" id="IPR000515">
    <property type="entry name" value="MetI-like"/>
</dbReference>
<proteinExistence type="inferred from homology"/>
<feature type="transmembrane region" description="Helical" evidence="8">
    <location>
        <begin position="255"/>
        <end position="275"/>
    </location>
</feature>
<dbReference type="eggNOG" id="COG0765">
    <property type="taxonomic scope" value="Bacteria"/>
</dbReference>
<comment type="similarity">
    <text evidence="8">Belongs to the binding-protein-dependent transport system permease family.</text>
</comment>
<organism evidence="10 11">
    <name type="scientific">Streptomyces rapamycinicus (strain ATCC 29253 / DSM 41530 / NRRL 5491 / AYB-994)</name>
    <name type="common">Streptomyces hygroscopicus (strain ATCC 29253)</name>
    <dbReference type="NCBI Taxonomy" id="1343740"/>
    <lineage>
        <taxon>Bacteria</taxon>
        <taxon>Bacillati</taxon>
        <taxon>Actinomycetota</taxon>
        <taxon>Actinomycetes</taxon>
        <taxon>Kitasatosporales</taxon>
        <taxon>Streptomycetaceae</taxon>
        <taxon>Streptomyces</taxon>
        <taxon>Streptomyces violaceusniger group</taxon>
    </lineage>
</organism>
<evidence type="ECO:0000256" key="7">
    <source>
        <dbReference type="ARBA" id="ARBA00023136"/>
    </source>
</evidence>
<comment type="subcellular location">
    <subcellularLocation>
        <location evidence="1 8">Cell membrane</location>
        <topology evidence="1 8">Multi-pass membrane protein</topology>
    </subcellularLocation>
</comment>
<feature type="transmembrane region" description="Helical" evidence="8">
    <location>
        <begin position="107"/>
        <end position="127"/>
    </location>
</feature>
<dbReference type="STRING" id="1343740.M271_03240"/>
<feature type="transmembrane region" description="Helical" evidence="8">
    <location>
        <begin position="67"/>
        <end position="95"/>
    </location>
</feature>
<gene>
    <name evidence="10" type="ORF">D3C57_140285</name>
</gene>
<dbReference type="CDD" id="cd06261">
    <property type="entry name" value="TM_PBP2"/>
    <property type="match status" value="1"/>
</dbReference>
<evidence type="ECO:0000313" key="10">
    <source>
        <dbReference type="EMBL" id="RLV75601.1"/>
    </source>
</evidence>
<keyword evidence="7 8" id="KW-0472">Membrane</keyword>
<evidence type="ECO:0000256" key="2">
    <source>
        <dbReference type="ARBA" id="ARBA00022448"/>
    </source>
</evidence>
<dbReference type="Pfam" id="PF00528">
    <property type="entry name" value="BPD_transp_1"/>
    <property type="match status" value="1"/>
</dbReference>
<protein>
    <recommendedName>
        <fullName evidence="9">ABC transmembrane type-1 domain-containing protein</fullName>
    </recommendedName>
</protein>
<name>A0A0A0N6Z4_STRRN</name>
<dbReference type="Proteomes" id="UP000281594">
    <property type="component" value="Unassembled WGS sequence"/>
</dbReference>
<evidence type="ECO:0000259" key="9">
    <source>
        <dbReference type="PROSITE" id="PS50928"/>
    </source>
</evidence>
<accession>A0A0A0N6Z4</accession>
<dbReference type="RefSeq" id="WP_020865680.1">
    <property type="nucleotide sequence ID" value="NC_022785.1"/>
</dbReference>
<dbReference type="Gene3D" id="1.10.3720.10">
    <property type="entry name" value="MetI-like"/>
    <property type="match status" value="1"/>
</dbReference>
<dbReference type="AlphaFoldDB" id="A0A0A0N6Z4"/>
<evidence type="ECO:0000256" key="3">
    <source>
        <dbReference type="ARBA" id="ARBA00022475"/>
    </source>
</evidence>
<keyword evidence="3" id="KW-1003">Cell membrane</keyword>
<keyword evidence="5" id="KW-0029">Amino-acid transport</keyword>
<dbReference type="SUPFAM" id="SSF161098">
    <property type="entry name" value="MetI-like"/>
    <property type="match status" value="1"/>
</dbReference>
<dbReference type="GO" id="GO:0043190">
    <property type="term" value="C:ATP-binding cassette (ABC) transporter complex"/>
    <property type="evidence" value="ECO:0007669"/>
    <property type="project" value="InterPro"/>
</dbReference>
<dbReference type="FunFam" id="1.10.3720.10:FF:000006">
    <property type="entry name" value="Glutamate/aspartate ABC transporter, permease protein GltK"/>
    <property type="match status" value="1"/>
</dbReference>
<dbReference type="GO" id="GO:0022857">
    <property type="term" value="F:transmembrane transporter activity"/>
    <property type="evidence" value="ECO:0007669"/>
    <property type="project" value="InterPro"/>
</dbReference>
<dbReference type="PANTHER" id="PTHR30614:SF0">
    <property type="entry name" value="L-CYSTINE TRANSPORT SYSTEM PERMEASE PROTEIN TCYL"/>
    <property type="match status" value="1"/>
</dbReference>
<evidence type="ECO:0000313" key="11">
    <source>
        <dbReference type="Proteomes" id="UP000281594"/>
    </source>
</evidence>
<dbReference type="GO" id="GO:0006865">
    <property type="term" value="P:amino acid transport"/>
    <property type="evidence" value="ECO:0007669"/>
    <property type="project" value="UniProtKB-KW"/>
</dbReference>
<evidence type="ECO:0000256" key="1">
    <source>
        <dbReference type="ARBA" id="ARBA00004651"/>
    </source>
</evidence>